<evidence type="ECO:0000256" key="4">
    <source>
        <dbReference type="ARBA" id="ARBA00022801"/>
    </source>
</evidence>
<dbReference type="InterPro" id="IPR051156">
    <property type="entry name" value="Mito/Outer_Membr_Metalloprot"/>
</dbReference>
<evidence type="ECO:0000259" key="8">
    <source>
        <dbReference type="Pfam" id="PF01435"/>
    </source>
</evidence>
<dbReference type="GO" id="GO:0034982">
    <property type="term" value="P:mitochondrial protein processing"/>
    <property type="evidence" value="ECO:0007669"/>
    <property type="project" value="TreeGrafter"/>
</dbReference>
<dbReference type="InterPro" id="IPR001915">
    <property type="entry name" value="Peptidase_M48"/>
</dbReference>
<sequence>MIGLRIGHLIKSRISAGTQFSGIKFLIKSQKRTEITLQYVKQTTFATTISSGLFLSRTFNVPRTFSIIYQCRPFHATRPTSIPTFLITFKTINTALAIRNLSNLLFSFLPFALRKNPKTGRRRPLFIFLTTVIPLTGFCILILAGIEQAPHTGRFRFNFMSEKEELEICNLAFSTTIEKYRNKILSENTIESMFVDHVVNNLVKGLNNDLMTLKSFKNLSDKESSEIANIIEENVDNMSDKNTNIQGEQKPKPFEVYVIKDDEVPNAFSFGASKKIIIFTGWLKLINYDEEYLAVTLSHEIAHIIQGHSSESFGFSQILYMFADTARTLLWSSFLSALGPLLNDYLNSATQGFVEKYSSGRYNQKAEKEADIVGLQLMALSGYHPKKAIELWKYLSSLNNSNIIDSQDNVIEEGIVKTDEEPPVLQSLEDFFASHPLEEVRAKYLFDMLPEAEKIYEVVVAEDGRAILFMLNEPIKAIKNTEDQIISKFWNSLKYILGLNPDTT</sequence>
<proteinExistence type="predicted"/>
<dbReference type="GO" id="GO:0046872">
    <property type="term" value="F:metal ion binding"/>
    <property type="evidence" value="ECO:0007669"/>
    <property type="project" value="UniProtKB-KW"/>
</dbReference>
<comment type="cofactor">
    <cofactor evidence="1">
        <name>Zn(2+)</name>
        <dbReference type="ChEBI" id="CHEBI:29105"/>
    </cofactor>
</comment>
<keyword evidence="7" id="KW-0472">Membrane</keyword>
<keyword evidence="7" id="KW-1133">Transmembrane helix</keyword>
<feature type="transmembrane region" description="Helical" evidence="7">
    <location>
        <begin position="125"/>
        <end position="146"/>
    </location>
</feature>
<evidence type="ECO:0000256" key="2">
    <source>
        <dbReference type="ARBA" id="ARBA00022670"/>
    </source>
</evidence>
<dbReference type="GO" id="GO:0006515">
    <property type="term" value="P:protein quality control for misfolded or incompletely synthesized proteins"/>
    <property type="evidence" value="ECO:0007669"/>
    <property type="project" value="TreeGrafter"/>
</dbReference>
<evidence type="ECO:0000256" key="5">
    <source>
        <dbReference type="ARBA" id="ARBA00022833"/>
    </source>
</evidence>
<keyword evidence="10" id="KW-1185">Reference proteome</keyword>
<keyword evidence="5" id="KW-0862">Zinc</keyword>
<evidence type="ECO:0000256" key="6">
    <source>
        <dbReference type="ARBA" id="ARBA00023049"/>
    </source>
</evidence>
<keyword evidence="2" id="KW-0645">Protease</keyword>
<feature type="domain" description="Peptidase M48" evidence="8">
    <location>
        <begin position="243"/>
        <end position="445"/>
    </location>
</feature>
<keyword evidence="7" id="KW-0812">Transmembrane</keyword>
<gene>
    <name evidence="9" type="ORF">C1645_881663</name>
</gene>
<dbReference type="STRING" id="658196.A0A397S4K2"/>
<evidence type="ECO:0000313" key="10">
    <source>
        <dbReference type="Proteomes" id="UP000265703"/>
    </source>
</evidence>
<evidence type="ECO:0000256" key="3">
    <source>
        <dbReference type="ARBA" id="ARBA00022723"/>
    </source>
</evidence>
<dbReference type="Gene3D" id="3.30.2010.10">
    <property type="entry name" value="Metalloproteases ('zincins'), catalytic domain"/>
    <property type="match status" value="1"/>
</dbReference>
<reference evidence="9 10" key="1">
    <citation type="submission" date="2018-06" db="EMBL/GenBank/DDBJ databases">
        <title>Comparative genomics reveals the genomic features of Rhizophagus irregularis, R. cerebriforme, R. diaphanum and Gigaspora rosea, and their symbiotic lifestyle signature.</title>
        <authorList>
            <person name="Morin E."/>
            <person name="San Clemente H."/>
            <person name="Chen E.C.H."/>
            <person name="De La Providencia I."/>
            <person name="Hainaut M."/>
            <person name="Kuo A."/>
            <person name="Kohler A."/>
            <person name="Murat C."/>
            <person name="Tang N."/>
            <person name="Roy S."/>
            <person name="Loubradou J."/>
            <person name="Henrissat B."/>
            <person name="Grigoriev I.V."/>
            <person name="Corradi N."/>
            <person name="Roux C."/>
            <person name="Martin F.M."/>
        </authorList>
    </citation>
    <scope>NUCLEOTIDE SEQUENCE [LARGE SCALE GENOMIC DNA]</scope>
    <source>
        <strain evidence="9 10">DAOM 227022</strain>
    </source>
</reference>
<keyword evidence="4" id="KW-0378">Hydrolase</keyword>
<dbReference type="Pfam" id="PF01435">
    <property type="entry name" value="Peptidase_M48"/>
    <property type="match status" value="1"/>
</dbReference>
<comment type="caution">
    <text evidence="9">The sequence shown here is derived from an EMBL/GenBank/DDBJ whole genome shotgun (WGS) entry which is preliminary data.</text>
</comment>
<protein>
    <submittedName>
        <fullName evidence="9">Peptidase family M48-domain-containing protein</fullName>
    </submittedName>
</protein>
<evidence type="ECO:0000313" key="9">
    <source>
        <dbReference type="EMBL" id="RIA81343.1"/>
    </source>
</evidence>
<organism evidence="9 10">
    <name type="scientific">Glomus cerebriforme</name>
    <dbReference type="NCBI Taxonomy" id="658196"/>
    <lineage>
        <taxon>Eukaryota</taxon>
        <taxon>Fungi</taxon>
        <taxon>Fungi incertae sedis</taxon>
        <taxon>Mucoromycota</taxon>
        <taxon>Glomeromycotina</taxon>
        <taxon>Glomeromycetes</taxon>
        <taxon>Glomerales</taxon>
        <taxon>Glomeraceae</taxon>
        <taxon>Glomus</taxon>
    </lineage>
</organism>
<dbReference type="GO" id="GO:0005743">
    <property type="term" value="C:mitochondrial inner membrane"/>
    <property type="evidence" value="ECO:0007669"/>
    <property type="project" value="TreeGrafter"/>
</dbReference>
<dbReference type="PANTHER" id="PTHR22726:SF18">
    <property type="entry name" value="PEPTIDASE M48 DOMAIN-CONTAINING PROTEIN"/>
    <property type="match status" value="1"/>
</dbReference>
<keyword evidence="3" id="KW-0479">Metal-binding</keyword>
<evidence type="ECO:0000256" key="1">
    <source>
        <dbReference type="ARBA" id="ARBA00001947"/>
    </source>
</evidence>
<dbReference type="EMBL" id="QKYT01000810">
    <property type="protein sequence ID" value="RIA81343.1"/>
    <property type="molecule type" value="Genomic_DNA"/>
</dbReference>
<dbReference type="AlphaFoldDB" id="A0A397S4K2"/>
<dbReference type="GO" id="GO:0004222">
    <property type="term" value="F:metalloendopeptidase activity"/>
    <property type="evidence" value="ECO:0007669"/>
    <property type="project" value="InterPro"/>
</dbReference>
<dbReference type="PANTHER" id="PTHR22726">
    <property type="entry name" value="METALLOENDOPEPTIDASE OMA1"/>
    <property type="match status" value="1"/>
</dbReference>
<dbReference type="Proteomes" id="UP000265703">
    <property type="component" value="Unassembled WGS sequence"/>
</dbReference>
<dbReference type="OrthoDB" id="7464992at2759"/>
<evidence type="ECO:0000256" key="7">
    <source>
        <dbReference type="SAM" id="Phobius"/>
    </source>
</evidence>
<accession>A0A397S4K2</accession>
<keyword evidence="6" id="KW-0482">Metalloprotease</keyword>
<name>A0A397S4K2_9GLOM</name>